<dbReference type="InterPro" id="IPR006597">
    <property type="entry name" value="Sel1-like"/>
</dbReference>
<comment type="similarity">
    <text evidence="1">Belongs to the sel-1 family.</text>
</comment>
<dbReference type="Proteomes" id="UP000001542">
    <property type="component" value="Unassembled WGS sequence"/>
</dbReference>
<dbReference type="SMR" id="A2FAQ8"/>
<evidence type="ECO:0000313" key="4">
    <source>
        <dbReference type="Proteomes" id="UP000001542"/>
    </source>
</evidence>
<dbReference type="PANTHER" id="PTHR11102">
    <property type="entry name" value="SEL-1-LIKE PROTEIN"/>
    <property type="match status" value="1"/>
</dbReference>
<dbReference type="PROSITE" id="PS50011">
    <property type="entry name" value="PROTEIN_KINASE_DOM"/>
    <property type="match status" value="1"/>
</dbReference>
<dbReference type="Pfam" id="PF13432">
    <property type="entry name" value="TPR_16"/>
    <property type="match status" value="1"/>
</dbReference>
<evidence type="ECO:0000259" key="2">
    <source>
        <dbReference type="PROSITE" id="PS50011"/>
    </source>
</evidence>
<dbReference type="EMBL" id="DS113692">
    <property type="protein sequence ID" value="EAX97987.1"/>
    <property type="molecule type" value="Genomic_DNA"/>
</dbReference>
<dbReference type="InterPro" id="IPR011009">
    <property type="entry name" value="Kinase-like_dom_sf"/>
</dbReference>
<reference evidence="3" key="1">
    <citation type="submission" date="2006-10" db="EMBL/GenBank/DDBJ databases">
        <authorList>
            <person name="Amadeo P."/>
            <person name="Zhao Q."/>
            <person name="Wortman J."/>
            <person name="Fraser-Liggett C."/>
            <person name="Carlton J."/>
        </authorList>
    </citation>
    <scope>NUCLEOTIDE SEQUENCE</scope>
    <source>
        <strain evidence="3">G3</strain>
    </source>
</reference>
<dbReference type="GO" id="GO:0005524">
    <property type="term" value="F:ATP binding"/>
    <property type="evidence" value="ECO:0007669"/>
    <property type="project" value="InterPro"/>
</dbReference>
<dbReference type="AlphaFoldDB" id="A2FAQ8"/>
<dbReference type="SUPFAM" id="SSF81901">
    <property type="entry name" value="HCP-like"/>
    <property type="match status" value="3"/>
</dbReference>
<organism evidence="3 4">
    <name type="scientific">Trichomonas vaginalis (strain ATCC PRA-98 / G3)</name>
    <dbReference type="NCBI Taxonomy" id="412133"/>
    <lineage>
        <taxon>Eukaryota</taxon>
        <taxon>Metamonada</taxon>
        <taxon>Parabasalia</taxon>
        <taxon>Trichomonadida</taxon>
        <taxon>Trichomonadidae</taxon>
        <taxon>Trichomonas</taxon>
    </lineage>
</organism>
<dbReference type="InterPro" id="IPR000719">
    <property type="entry name" value="Prot_kinase_dom"/>
</dbReference>
<sequence>MINYSNYKIGEPLVSTGDILVREVTYKPKNEKRILKIYNTRQFQLKQFDRFAIMLDIFHNCKHPFMENIIDFSSKDEKGEQDIAIVIPYKQMKNLYEEIHINKNDIPTDMKALIIYSISCFLSSLHKAGGSLPLLDSHGIFFDDNHVLVTSSSLDPTDDVFGIYPWCSIEKMEKLSSQSSDIFALGAIAYEMEYKRYPLHDSRDKNEYMRLIKAGERPELDDTPVNRLIFQSMSDQPKSADEICKSLLNGEIYPKESLNLAMAASQSLNDSSISMDINFDKHFEKQLKNEDPLFTYLFASLYINDENKDAKAMKALESSAIRSFPAAQYLLSSFLENEDPKRSRELLAKSAHNGYVSALSKLGVVALQNKNVDEARQLFKASADMNDVLGMANYGQMTLIGAGCKPDEEEAMKYLLKAVSLGDSTSQFIVGSRFMEQGKNDEGMKLLLLSGAQGNMRAQTAVAFDLADPSSPHYNTRAALECLRDLIKAGSPSALVRAAQILMTGEGGVEKDEKEAVELYKKGAEKGVPNACIEYANCLINGIAVEKDRNKGLSILKLWAEHKYHPQAMYLYGVSILKENKDDKDALEFVKKAAHFQYTPAIMYLASIAETKEERLEYLKNAANNHDADGMRIYALEIKEKEREKAISLLKESKKLGDKLAAVSLATLLIESDKQEEVNEGTEMLKELAANDVKEAIFAMGMMMMEGNKLEKNLTDGAKLVIESARLGLKQGIVEAVKILREGLGVDKDEGLANELEKKL</sequence>
<dbReference type="VEuPathDB" id="TrichDB:TVAG_114390"/>
<dbReference type="PANTHER" id="PTHR11102:SF160">
    <property type="entry name" value="ERAD-ASSOCIATED E3 UBIQUITIN-PROTEIN LIGASE COMPONENT HRD3"/>
    <property type="match status" value="1"/>
</dbReference>
<protein>
    <recommendedName>
        <fullName evidence="2">Protein kinase domain-containing protein</fullName>
    </recommendedName>
</protein>
<dbReference type="Pfam" id="PF08238">
    <property type="entry name" value="Sel1"/>
    <property type="match status" value="5"/>
</dbReference>
<evidence type="ECO:0000313" key="3">
    <source>
        <dbReference type="EMBL" id="EAX97987.1"/>
    </source>
</evidence>
<dbReference type="SMART" id="SM00220">
    <property type="entry name" value="S_TKc"/>
    <property type="match status" value="1"/>
</dbReference>
<gene>
    <name evidence="3" type="ORF">TVAG_114390</name>
</gene>
<dbReference type="Gene3D" id="1.10.510.10">
    <property type="entry name" value="Transferase(Phosphotransferase) domain 1"/>
    <property type="match status" value="1"/>
</dbReference>
<reference evidence="3" key="2">
    <citation type="journal article" date="2007" name="Science">
        <title>Draft genome sequence of the sexually transmitted pathogen Trichomonas vaginalis.</title>
        <authorList>
            <person name="Carlton J.M."/>
            <person name="Hirt R.P."/>
            <person name="Silva J.C."/>
            <person name="Delcher A.L."/>
            <person name="Schatz M."/>
            <person name="Zhao Q."/>
            <person name="Wortman J.R."/>
            <person name="Bidwell S.L."/>
            <person name="Alsmark U.C.M."/>
            <person name="Besteiro S."/>
            <person name="Sicheritz-Ponten T."/>
            <person name="Noel C.J."/>
            <person name="Dacks J.B."/>
            <person name="Foster P.G."/>
            <person name="Simillion C."/>
            <person name="Van de Peer Y."/>
            <person name="Miranda-Saavedra D."/>
            <person name="Barton G.J."/>
            <person name="Westrop G.D."/>
            <person name="Mueller S."/>
            <person name="Dessi D."/>
            <person name="Fiori P.L."/>
            <person name="Ren Q."/>
            <person name="Paulsen I."/>
            <person name="Zhang H."/>
            <person name="Bastida-Corcuera F.D."/>
            <person name="Simoes-Barbosa A."/>
            <person name="Brown M.T."/>
            <person name="Hayes R.D."/>
            <person name="Mukherjee M."/>
            <person name="Okumura C.Y."/>
            <person name="Schneider R."/>
            <person name="Smith A.J."/>
            <person name="Vanacova S."/>
            <person name="Villalvazo M."/>
            <person name="Haas B.J."/>
            <person name="Pertea M."/>
            <person name="Feldblyum T.V."/>
            <person name="Utterback T.R."/>
            <person name="Shu C.L."/>
            <person name="Osoegawa K."/>
            <person name="de Jong P.J."/>
            <person name="Hrdy I."/>
            <person name="Horvathova L."/>
            <person name="Zubacova Z."/>
            <person name="Dolezal P."/>
            <person name="Malik S.B."/>
            <person name="Logsdon J.M. Jr."/>
            <person name="Henze K."/>
            <person name="Gupta A."/>
            <person name="Wang C.C."/>
            <person name="Dunne R.L."/>
            <person name="Upcroft J.A."/>
            <person name="Upcroft P."/>
            <person name="White O."/>
            <person name="Salzberg S.L."/>
            <person name="Tang P."/>
            <person name="Chiu C.-H."/>
            <person name="Lee Y.-S."/>
            <person name="Embley T.M."/>
            <person name="Coombs G.H."/>
            <person name="Mottram J.C."/>
            <person name="Tachezy J."/>
            <person name="Fraser-Liggett C.M."/>
            <person name="Johnson P.J."/>
        </authorList>
    </citation>
    <scope>NUCLEOTIDE SEQUENCE [LARGE SCALE GENOMIC DNA]</scope>
    <source>
        <strain evidence="3">G3</strain>
    </source>
</reference>
<dbReference type="InterPro" id="IPR050767">
    <property type="entry name" value="Sel1_AlgK"/>
</dbReference>
<dbReference type="OrthoDB" id="64419at2759"/>
<dbReference type="SUPFAM" id="SSF56112">
    <property type="entry name" value="Protein kinase-like (PK-like)"/>
    <property type="match status" value="1"/>
</dbReference>
<dbReference type="STRING" id="5722.A2FAQ8"/>
<dbReference type="VEuPathDB" id="TrichDB:TVAGG3_0571030"/>
<keyword evidence="4" id="KW-1185">Reference proteome</keyword>
<proteinExistence type="inferred from homology"/>
<feature type="domain" description="Protein kinase" evidence="2">
    <location>
        <begin position="7"/>
        <end position="268"/>
    </location>
</feature>
<dbReference type="InParanoid" id="A2FAQ8"/>
<dbReference type="InterPro" id="IPR011990">
    <property type="entry name" value="TPR-like_helical_dom_sf"/>
</dbReference>
<dbReference type="SMART" id="SM00671">
    <property type="entry name" value="SEL1"/>
    <property type="match status" value="7"/>
</dbReference>
<dbReference type="RefSeq" id="XP_001310917.1">
    <property type="nucleotide sequence ID" value="XM_001310916.1"/>
</dbReference>
<dbReference type="KEGG" id="tva:4755777"/>
<accession>A2FAQ8</accession>
<dbReference type="GO" id="GO:0004672">
    <property type="term" value="F:protein kinase activity"/>
    <property type="evidence" value="ECO:0007669"/>
    <property type="project" value="InterPro"/>
</dbReference>
<evidence type="ECO:0000256" key="1">
    <source>
        <dbReference type="ARBA" id="ARBA00038101"/>
    </source>
</evidence>
<dbReference type="Gene3D" id="1.25.40.10">
    <property type="entry name" value="Tetratricopeptide repeat domain"/>
    <property type="match status" value="2"/>
</dbReference>
<name>A2FAQ8_TRIV3</name>